<evidence type="ECO:0000256" key="10">
    <source>
        <dbReference type="ARBA" id="ARBA00029447"/>
    </source>
</evidence>
<keyword evidence="2" id="KW-1003">Cell membrane</keyword>
<feature type="domain" description="HAMP" evidence="15">
    <location>
        <begin position="212"/>
        <end position="264"/>
    </location>
</feature>
<dbReference type="Pfam" id="PF00015">
    <property type="entry name" value="MCPsignal"/>
    <property type="match status" value="1"/>
</dbReference>
<evidence type="ECO:0000256" key="2">
    <source>
        <dbReference type="ARBA" id="ARBA00022475"/>
    </source>
</evidence>
<protein>
    <submittedName>
        <fullName evidence="16">Methyl-accepting protein IV</fullName>
    </submittedName>
</protein>
<dbReference type="Gene3D" id="1.20.120.30">
    <property type="entry name" value="Aspartate receptor, ligand-binding domain"/>
    <property type="match status" value="1"/>
</dbReference>
<dbReference type="SMART" id="SM00283">
    <property type="entry name" value="MA"/>
    <property type="match status" value="1"/>
</dbReference>
<evidence type="ECO:0000256" key="13">
    <source>
        <dbReference type="SAM" id="Phobius"/>
    </source>
</evidence>
<feature type="transmembrane region" description="Helical" evidence="13">
    <location>
        <begin position="190"/>
        <end position="210"/>
    </location>
</feature>
<evidence type="ECO:0000256" key="11">
    <source>
        <dbReference type="PROSITE-ProRule" id="PRU00284"/>
    </source>
</evidence>
<dbReference type="PROSITE" id="PS50111">
    <property type="entry name" value="CHEMOTAXIS_TRANSDUC_2"/>
    <property type="match status" value="1"/>
</dbReference>
<dbReference type="PANTHER" id="PTHR43531:SF14">
    <property type="entry name" value="METHYL-ACCEPTING CHEMOTAXIS PROTEIN I-RELATED"/>
    <property type="match status" value="1"/>
</dbReference>
<sequence>MFSRIRIATVILFLLGLFCLMQIVSSGLSFNSFRLDARNLHDVEVSGNQRESLGQSWAALLSARVTLSRAGTRAALGKPRDQVISLMTKAQEDLNAADKAYKEFDAIAVSTPEAQQLKQAMKAEYDNYSREPAQLIAYLQNNQLQDFLDSPTQGKQDRFQVQYNLWMVYIDQMREHASRAGESFYTQSKVIFIVAVVTSLLVTLAGIIWVRKAVIGPLAMMRRHFERIAAGNLGGHIDASGRNELSQLFGSLQSMQTSLAGTVSAVRDGSHEMHTGIREMASGNNDLSARTEQQAASLAETAASMEQLTATVSGNADNARQASQLAKDASTTAHKGGALTGRVVTTMNEIAASSKKIGDITGVIDGIAFQTNILALNAAVEAARAGEQGRGFAVVAGEVRSLAQRSAQAAREIKGLIEESVGRVQQGSTLVASAGETMEEIVQSVTRVNDIMGEIASASDEQRRGIEQVALAVSQMDQVTQQNAALVEQAAAATEALEAQADHLTQAVKKFSLAPSEGSTDRLALAPFRENSLVLTP</sequence>
<dbReference type="InterPro" id="IPR051310">
    <property type="entry name" value="MCP_chemotaxis"/>
</dbReference>
<dbReference type="SMART" id="SM00304">
    <property type="entry name" value="HAMP"/>
    <property type="match status" value="1"/>
</dbReference>
<feature type="coiled-coil region" evidence="12">
    <location>
        <begin position="476"/>
        <end position="507"/>
    </location>
</feature>
<keyword evidence="4" id="KW-0145">Chemotaxis</keyword>
<dbReference type="PROSITE" id="PS00538">
    <property type="entry name" value="CHEMOTAXIS_TRANSDUC_1"/>
    <property type="match status" value="1"/>
</dbReference>
<evidence type="ECO:0000256" key="3">
    <source>
        <dbReference type="ARBA" id="ARBA00022481"/>
    </source>
</evidence>
<dbReference type="InterPro" id="IPR003660">
    <property type="entry name" value="HAMP_dom"/>
</dbReference>
<dbReference type="InterPro" id="IPR004090">
    <property type="entry name" value="Chemotax_Me-accpt_rcpt"/>
</dbReference>
<evidence type="ECO:0000256" key="5">
    <source>
        <dbReference type="ARBA" id="ARBA00022519"/>
    </source>
</evidence>
<gene>
    <name evidence="16" type="ORF">BG55_07035</name>
</gene>
<organism evidence="16 17">
    <name type="scientific">Erwinia mallotivora</name>
    <dbReference type="NCBI Taxonomy" id="69222"/>
    <lineage>
        <taxon>Bacteria</taxon>
        <taxon>Pseudomonadati</taxon>
        <taxon>Pseudomonadota</taxon>
        <taxon>Gammaproteobacteria</taxon>
        <taxon>Enterobacterales</taxon>
        <taxon>Erwiniaceae</taxon>
        <taxon>Erwinia</taxon>
    </lineage>
</organism>
<proteinExistence type="inferred from homology"/>
<keyword evidence="6 13" id="KW-0812">Transmembrane</keyword>
<comment type="similarity">
    <text evidence="10">Belongs to the methyl-accepting chemotaxis (MCP) protein family.</text>
</comment>
<reference evidence="16 17" key="1">
    <citation type="submission" date="2014-02" db="EMBL/GenBank/DDBJ databases">
        <title>Draft genome of Erwinia mallotivora strain BT-MARDI, a papaya dieback pathogen.</title>
        <authorList>
            <person name="Redzuan R."/>
            <person name="Abu Bakar N."/>
            <person name="Badrun R."/>
            <person name="Mohd Raih M.F."/>
            <person name="Rozano L."/>
            <person name="Mat Amin N."/>
        </authorList>
    </citation>
    <scope>NUCLEOTIDE SEQUENCE [LARGE SCALE GENOMIC DNA]</scope>
    <source>
        <strain evidence="16 17">BT-MARDI</strain>
    </source>
</reference>
<dbReference type="GO" id="GO:0005886">
    <property type="term" value="C:plasma membrane"/>
    <property type="evidence" value="ECO:0007669"/>
    <property type="project" value="UniProtKB-SubCell"/>
</dbReference>
<evidence type="ECO:0000256" key="4">
    <source>
        <dbReference type="ARBA" id="ARBA00022500"/>
    </source>
</evidence>
<dbReference type="PATRIC" id="fig|69222.5.peg.1446"/>
<feature type="domain" description="Methyl-accepting transducer" evidence="14">
    <location>
        <begin position="269"/>
        <end position="498"/>
    </location>
</feature>
<evidence type="ECO:0000259" key="14">
    <source>
        <dbReference type="PROSITE" id="PS50111"/>
    </source>
</evidence>
<dbReference type="Proteomes" id="UP000019918">
    <property type="component" value="Unassembled WGS sequence"/>
</dbReference>
<evidence type="ECO:0000313" key="16">
    <source>
        <dbReference type="EMBL" id="EXU76109.1"/>
    </source>
</evidence>
<evidence type="ECO:0000259" key="15">
    <source>
        <dbReference type="PROSITE" id="PS50885"/>
    </source>
</evidence>
<dbReference type="GO" id="GO:0007165">
    <property type="term" value="P:signal transduction"/>
    <property type="evidence" value="ECO:0007669"/>
    <property type="project" value="UniProtKB-KW"/>
</dbReference>
<dbReference type="PRINTS" id="PR00260">
    <property type="entry name" value="CHEMTRNSDUCR"/>
</dbReference>
<keyword evidence="9 11" id="KW-0807">Transducer</keyword>
<dbReference type="STRING" id="69222.BG55_07035"/>
<keyword evidence="3" id="KW-0488">Methylation</keyword>
<keyword evidence="12" id="KW-0175">Coiled coil</keyword>
<evidence type="ECO:0000256" key="9">
    <source>
        <dbReference type="ARBA" id="ARBA00023224"/>
    </source>
</evidence>
<dbReference type="InterPro" id="IPR004091">
    <property type="entry name" value="Chemotax_Me-accpt_rcpt_Me-site"/>
</dbReference>
<comment type="caution">
    <text evidence="16">The sequence shown here is derived from an EMBL/GenBank/DDBJ whole genome shotgun (WGS) entry which is preliminary data.</text>
</comment>
<dbReference type="CDD" id="cd19407">
    <property type="entry name" value="Tar_Tsr_sensor"/>
    <property type="match status" value="1"/>
</dbReference>
<dbReference type="InterPro" id="IPR035440">
    <property type="entry name" value="4HB_MCP_dom_sf"/>
</dbReference>
<evidence type="ECO:0000256" key="12">
    <source>
        <dbReference type="SAM" id="Coils"/>
    </source>
</evidence>
<dbReference type="RefSeq" id="WP_034935768.1">
    <property type="nucleotide sequence ID" value="NZ_JFHN01000036.1"/>
</dbReference>
<dbReference type="Pfam" id="PF02203">
    <property type="entry name" value="TarH"/>
    <property type="match status" value="1"/>
</dbReference>
<evidence type="ECO:0000313" key="17">
    <source>
        <dbReference type="Proteomes" id="UP000019918"/>
    </source>
</evidence>
<keyword evidence="8 13" id="KW-0472">Membrane</keyword>
<dbReference type="GO" id="GO:0006935">
    <property type="term" value="P:chemotaxis"/>
    <property type="evidence" value="ECO:0007669"/>
    <property type="project" value="UniProtKB-KW"/>
</dbReference>
<dbReference type="GO" id="GO:0004888">
    <property type="term" value="F:transmembrane signaling receptor activity"/>
    <property type="evidence" value="ECO:0007669"/>
    <property type="project" value="InterPro"/>
</dbReference>
<keyword evidence="17" id="KW-1185">Reference proteome</keyword>
<dbReference type="FunFam" id="1.10.287.950:FF:000001">
    <property type="entry name" value="Methyl-accepting chemotaxis sensory transducer"/>
    <property type="match status" value="1"/>
</dbReference>
<dbReference type="EMBL" id="JFHN01000036">
    <property type="protein sequence ID" value="EXU76109.1"/>
    <property type="molecule type" value="Genomic_DNA"/>
</dbReference>
<evidence type="ECO:0000256" key="1">
    <source>
        <dbReference type="ARBA" id="ARBA00004429"/>
    </source>
</evidence>
<dbReference type="AlphaFoldDB" id="A0A014MDH4"/>
<keyword evidence="7 13" id="KW-1133">Transmembrane helix</keyword>
<dbReference type="InterPro" id="IPR003122">
    <property type="entry name" value="Tar_rcpt_lig-bd"/>
</dbReference>
<dbReference type="OrthoDB" id="9765776at2"/>
<dbReference type="SUPFAM" id="SSF58104">
    <property type="entry name" value="Methyl-accepting chemotaxis protein (MCP) signaling domain"/>
    <property type="match status" value="1"/>
</dbReference>
<evidence type="ECO:0000256" key="8">
    <source>
        <dbReference type="ARBA" id="ARBA00023136"/>
    </source>
</evidence>
<dbReference type="Pfam" id="PF00672">
    <property type="entry name" value="HAMP"/>
    <property type="match status" value="1"/>
</dbReference>
<dbReference type="PROSITE" id="PS50885">
    <property type="entry name" value="HAMP"/>
    <property type="match status" value="1"/>
</dbReference>
<dbReference type="SMART" id="SM00319">
    <property type="entry name" value="TarH"/>
    <property type="match status" value="1"/>
</dbReference>
<comment type="subcellular location">
    <subcellularLocation>
        <location evidence="1">Cell inner membrane</location>
        <topology evidence="1">Multi-pass membrane protein</topology>
    </subcellularLocation>
</comment>
<accession>A0A014MDH4</accession>
<dbReference type="Gene3D" id="1.10.287.950">
    <property type="entry name" value="Methyl-accepting chemotaxis protein"/>
    <property type="match status" value="1"/>
</dbReference>
<dbReference type="InterPro" id="IPR004089">
    <property type="entry name" value="MCPsignal_dom"/>
</dbReference>
<keyword evidence="5" id="KW-0997">Cell inner membrane</keyword>
<dbReference type="SUPFAM" id="SSF47170">
    <property type="entry name" value="Aspartate receptor, ligand-binding domain"/>
    <property type="match status" value="1"/>
</dbReference>
<dbReference type="PANTHER" id="PTHR43531">
    <property type="entry name" value="PROTEIN ICFG"/>
    <property type="match status" value="1"/>
</dbReference>
<dbReference type="CDD" id="cd11386">
    <property type="entry name" value="MCP_signal"/>
    <property type="match status" value="1"/>
</dbReference>
<name>A0A014MDH4_9GAMM</name>
<evidence type="ECO:0000256" key="7">
    <source>
        <dbReference type="ARBA" id="ARBA00022989"/>
    </source>
</evidence>
<evidence type="ECO:0000256" key="6">
    <source>
        <dbReference type="ARBA" id="ARBA00022692"/>
    </source>
</evidence>
<dbReference type="CDD" id="cd06225">
    <property type="entry name" value="HAMP"/>
    <property type="match status" value="1"/>
</dbReference>